<comment type="caution">
    <text evidence="3">The sequence shown here is derived from an EMBL/GenBank/DDBJ whole genome shotgun (WGS) entry which is preliminary data.</text>
</comment>
<feature type="domain" description="MoaB/Mog" evidence="2">
    <location>
        <begin position="4"/>
        <end position="170"/>
    </location>
</feature>
<dbReference type="Proteomes" id="UP000632659">
    <property type="component" value="Unassembled WGS sequence"/>
</dbReference>
<protein>
    <recommendedName>
        <fullName evidence="1">Putative competence-damage inducible protein</fullName>
    </recommendedName>
</protein>
<dbReference type="PANTHER" id="PTHR13939">
    <property type="entry name" value="NICOTINAMIDE-NUCLEOTIDE AMIDOHYDROLASE PNCC"/>
    <property type="match status" value="1"/>
</dbReference>
<proteinExistence type="inferred from homology"/>
<evidence type="ECO:0000313" key="3">
    <source>
        <dbReference type="EMBL" id="MBC8611577.1"/>
    </source>
</evidence>
<dbReference type="RefSeq" id="WP_154825224.1">
    <property type="nucleotide sequence ID" value="NZ_JACRTL010000006.1"/>
</dbReference>
<dbReference type="PIRSF" id="PIRSF006728">
    <property type="entry name" value="CinA"/>
    <property type="match status" value="1"/>
</dbReference>
<dbReference type="PANTHER" id="PTHR13939:SF0">
    <property type="entry name" value="NMN AMIDOHYDROLASE-LIKE PROTEIN YFAY"/>
    <property type="match status" value="1"/>
</dbReference>
<dbReference type="InterPro" id="IPR008136">
    <property type="entry name" value="CinA_C"/>
</dbReference>
<dbReference type="AlphaFoldDB" id="A0A8J6U033"/>
<dbReference type="SUPFAM" id="SSF142433">
    <property type="entry name" value="CinA-like"/>
    <property type="match status" value="1"/>
</dbReference>
<dbReference type="InterPro" id="IPR036425">
    <property type="entry name" value="MoaB/Mog-like_dom_sf"/>
</dbReference>
<dbReference type="HAMAP" id="MF_00226_B">
    <property type="entry name" value="CinA_B"/>
    <property type="match status" value="1"/>
</dbReference>
<sequence>MNAEIISVGTEIVLGDILNTHSQFLSRELAGMGINVYYHTAVGDNDRRFTGMLENALNRSDIVFLTGGLGPTTDDITKETACQLMGLECHYDEAIGERIRSYFARSGRRMSENNKKQAMVPQGAVVLQNDWGTAPGFILEKEGKTVVLLPGPPRELQPMFLQRVKPYLEQKTNGIIFSKNVRVFGIGESLLEEEIVDLVTSGNPTVALYAKTGEVLIRVTAKAPNQQQAEELVDGMIGQLRERLGNTVYGIDVAGLNEALVAELKRQKKTVATAESCTGGMIAEQITDVPGSSEVFEMGTVTYANRIKRDLLGVSEQTLQTVGAVSRECALEMARGLAQKSGADFNVAVTGIAGPSGGTPEKPVGTVYIAVEHGGKVWCHHYYFARNQKERDYNRTQACLNAMNMVRLTLTDPKIYEEYYE</sequence>
<dbReference type="CDD" id="cd00885">
    <property type="entry name" value="cinA"/>
    <property type="match status" value="1"/>
</dbReference>
<dbReference type="InterPro" id="IPR036653">
    <property type="entry name" value="CinA-like_C"/>
</dbReference>
<dbReference type="Pfam" id="PF00994">
    <property type="entry name" value="MoCF_biosynth"/>
    <property type="match status" value="1"/>
</dbReference>
<dbReference type="EMBL" id="JACRTL010000006">
    <property type="protein sequence ID" value="MBC8611577.1"/>
    <property type="molecule type" value="Genomic_DNA"/>
</dbReference>
<dbReference type="SMART" id="SM00852">
    <property type="entry name" value="MoCF_biosynth"/>
    <property type="match status" value="1"/>
</dbReference>
<dbReference type="Gene3D" id="3.90.950.20">
    <property type="entry name" value="CinA-like"/>
    <property type="match status" value="1"/>
</dbReference>
<evidence type="ECO:0000313" key="4">
    <source>
        <dbReference type="Proteomes" id="UP000632659"/>
    </source>
</evidence>
<dbReference type="InterPro" id="IPR050101">
    <property type="entry name" value="CinA"/>
</dbReference>
<comment type="similarity">
    <text evidence="1">Belongs to the CinA family.</text>
</comment>
<dbReference type="NCBIfam" id="TIGR00199">
    <property type="entry name" value="PncC_domain"/>
    <property type="match status" value="1"/>
</dbReference>
<dbReference type="Pfam" id="PF02464">
    <property type="entry name" value="CinA"/>
    <property type="match status" value="1"/>
</dbReference>
<reference evidence="3" key="1">
    <citation type="submission" date="2020-08" db="EMBL/GenBank/DDBJ databases">
        <title>Genome public.</title>
        <authorList>
            <person name="Liu C."/>
            <person name="Sun Q."/>
        </authorList>
    </citation>
    <scope>NUCLEOTIDE SEQUENCE</scope>
    <source>
        <strain evidence="3">NSJ-15</strain>
    </source>
</reference>
<dbReference type="InterPro" id="IPR001453">
    <property type="entry name" value="MoaB/Mog_dom"/>
</dbReference>
<dbReference type="NCBIfam" id="TIGR00200">
    <property type="entry name" value="cinA_nterm"/>
    <property type="match status" value="1"/>
</dbReference>
<evidence type="ECO:0000259" key="2">
    <source>
        <dbReference type="SMART" id="SM00852"/>
    </source>
</evidence>
<dbReference type="InterPro" id="IPR041424">
    <property type="entry name" value="CinA_KH"/>
</dbReference>
<dbReference type="Gene3D" id="3.30.70.2860">
    <property type="match status" value="1"/>
</dbReference>
<gene>
    <name evidence="1" type="primary">cinA</name>
    <name evidence="3" type="ORF">H8702_10760</name>
</gene>
<dbReference type="Pfam" id="PF18146">
    <property type="entry name" value="CinA_KH"/>
    <property type="match status" value="1"/>
</dbReference>
<accession>A0A8J6U033</accession>
<keyword evidence="4" id="KW-1185">Reference proteome</keyword>
<dbReference type="InterPro" id="IPR008135">
    <property type="entry name" value="Competence-induced_CinA"/>
</dbReference>
<dbReference type="SUPFAM" id="SSF53218">
    <property type="entry name" value="Molybdenum cofactor biosynthesis proteins"/>
    <property type="match status" value="1"/>
</dbReference>
<evidence type="ECO:0000256" key="1">
    <source>
        <dbReference type="HAMAP-Rule" id="MF_00226"/>
    </source>
</evidence>
<dbReference type="Gene3D" id="3.40.980.10">
    <property type="entry name" value="MoaB/Mog-like domain"/>
    <property type="match status" value="1"/>
</dbReference>
<organism evidence="3 4">
    <name type="scientific">Massiliimalia timonensis</name>
    <dbReference type="NCBI Taxonomy" id="1987501"/>
    <lineage>
        <taxon>Bacteria</taxon>
        <taxon>Bacillati</taxon>
        <taxon>Bacillota</taxon>
        <taxon>Clostridia</taxon>
        <taxon>Eubacteriales</taxon>
        <taxon>Oscillospiraceae</taxon>
        <taxon>Massiliimalia</taxon>
    </lineage>
</organism>
<name>A0A8J6U033_9FIRM</name>
<dbReference type="NCBIfam" id="NF001813">
    <property type="entry name" value="PRK00549.1"/>
    <property type="match status" value="1"/>
</dbReference>